<protein>
    <recommendedName>
        <fullName evidence="1">HTH OST-type domain-containing protein</fullName>
    </recommendedName>
</protein>
<accession>A0ABD1CF20</accession>
<dbReference type="InterPro" id="IPR025605">
    <property type="entry name" value="OST-HTH/LOTUS_dom"/>
</dbReference>
<evidence type="ECO:0000313" key="2">
    <source>
        <dbReference type="EMBL" id="KAL1374963.1"/>
    </source>
</evidence>
<dbReference type="Pfam" id="PF12872">
    <property type="entry name" value="OST-HTH"/>
    <property type="match status" value="1"/>
</dbReference>
<dbReference type="AlphaFoldDB" id="A0ABD1CF20"/>
<sequence>MQHLRFCCVLFNIKVPSSPRTMSNATNHRPLSKEALAAIPVLRSLIISEKGTSTLKRILNDYAKEEGEPLPFRKFGFPSAVEYLKATDEFVLRTHMGETTIFVKPKADTAHIQKMVAAQKPAKVPVKRNPAYSWKNPQLRYSNQTGYMPKPLPMPKQYGVLQKNPNNPLKRFFPSNCTTHYPKISIGKENVPPRPSVPPKVVPSLATPTVPYPKVLSAVKVETRETKPIAVSAPPKMNENVPPPVTVTQQAYVRPMLNNNYYVKRENPVPSYQVQQSVPKNPCAVQNQDHFPSNPFQNDRFVLQPKNNVCTVQSQPSQFQTNPFHGNVQCPPGFTYRQPIMISTPTPPTYNIPTQAQYQGQNVQYSSNPFGTNYSQLPPQLHQRQIPNININNTPRNPFAVLQPQQQTPLPPPPPSVSSDQIILLLDQQVQMLHDSVKSFQSSYKQSRSLLQTKLNQEVEMMEAIVRQYQRTVTDQQRSQQAAVDRLNQQLELLHATCRVSQLSGAGQ</sequence>
<feature type="domain" description="HTH OST-type" evidence="1">
    <location>
        <begin position="34"/>
        <end position="107"/>
    </location>
</feature>
<dbReference type="Proteomes" id="UP001562425">
    <property type="component" value="Unassembled WGS sequence"/>
</dbReference>
<proteinExistence type="predicted"/>
<name>A0ABD1CF20_CULPP</name>
<gene>
    <name evidence="2" type="ORF">pipiens_017786</name>
</gene>
<dbReference type="EMBL" id="JBEHCU010012902">
    <property type="protein sequence ID" value="KAL1374963.1"/>
    <property type="molecule type" value="Genomic_DNA"/>
</dbReference>
<reference evidence="2 3" key="1">
    <citation type="submission" date="2024-05" db="EMBL/GenBank/DDBJ databases">
        <title>Culex pipiens pipiens assembly and annotation.</title>
        <authorList>
            <person name="Alout H."/>
            <person name="Durand T."/>
        </authorList>
    </citation>
    <scope>NUCLEOTIDE SEQUENCE [LARGE SCALE GENOMIC DNA]</scope>
    <source>
        <strain evidence="2">HA-2024</strain>
        <tissue evidence="2">Whole body</tissue>
    </source>
</reference>
<evidence type="ECO:0000313" key="3">
    <source>
        <dbReference type="Proteomes" id="UP001562425"/>
    </source>
</evidence>
<dbReference type="InterPro" id="IPR041966">
    <property type="entry name" value="LOTUS-like"/>
</dbReference>
<dbReference type="CDD" id="cd09972">
    <property type="entry name" value="LOTUS_TDRD_OSKAR"/>
    <property type="match status" value="1"/>
</dbReference>
<evidence type="ECO:0000259" key="1">
    <source>
        <dbReference type="PROSITE" id="PS51644"/>
    </source>
</evidence>
<dbReference type="PROSITE" id="PS51644">
    <property type="entry name" value="HTH_OST"/>
    <property type="match status" value="1"/>
</dbReference>
<dbReference type="Gene3D" id="3.30.420.610">
    <property type="entry name" value="LOTUS domain-like"/>
    <property type="match status" value="1"/>
</dbReference>
<organism evidence="2 3">
    <name type="scientific">Culex pipiens pipiens</name>
    <name type="common">Northern house mosquito</name>
    <dbReference type="NCBI Taxonomy" id="38569"/>
    <lineage>
        <taxon>Eukaryota</taxon>
        <taxon>Metazoa</taxon>
        <taxon>Ecdysozoa</taxon>
        <taxon>Arthropoda</taxon>
        <taxon>Hexapoda</taxon>
        <taxon>Insecta</taxon>
        <taxon>Pterygota</taxon>
        <taxon>Neoptera</taxon>
        <taxon>Endopterygota</taxon>
        <taxon>Diptera</taxon>
        <taxon>Nematocera</taxon>
        <taxon>Culicoidea</taxon>
        <taxon>Culicidae</taxon>
        <taxon>Culicinae</taxon>
        <taxon>Culicini</taxon>
        <taxon>Culex</taxon>
        <taxon>Culex</taxon>
    </lineage>
</organism>
<comment type="caution">
    <text evidence="2">The sequence shown here is derived from an EMBL/GenBank/DDBJ whole genome shotgun (WGS) entry which is preliminary data.</text>
</comment>
<keyword evidence="3" id="KW-1185">Reference proteome</keyword>